<evidence type="ECO:0000256" key="2">
    <source>
        <dbReference type="ARBA" id="ARBA00022617"/>
    </source>
</evidence>
<evidence type="ECO:0000256" key="4">
    <source>
        <dbReference type="ARBA" id="ARBA00022723"/>
    </source>
</evidence>
<reference evidence="10 11" key="1">
    <citation type="journal article" date="2021" name="BMC Genomics">
        <title>Telomere-to-telomere genome assembly of asparaginase-producing Trichoderma simmonsii.</title>
        <authorList>
            <person name="Chung D."/>
            <person name="Kwon Y.M."/>
            <person name="Yang Y."/>
        </authorList>
    </citation>
    <scope>NUCLEOTIDE SEQUENCE [LARGE SCALE GENOMIC DNA]</scope>
    <source>
        <strain evidence="10 11">GH-Sj1</strain>
    </source>
</reference>
<dbReference type="Gene3D" id="3.10.120.10">
    <property type="entry name" value="Cytochrome b5-like heme/steroid binding domain"/>
    <property type="match status" value="1"/>
</dbReference>
<protein>
    <submittedName>
        <fullName evidence="10">Cytochrome b5 heme-binding domain-containing protein</fullName>
    </submittedName>
</protein>
<dbReference type="GO" id="GO:0046872">
    <property type="term" value="F:metal ion binding"/>
    <property type="evidence" value="ECO:0007669"/>
    <property type="project" value="UniProtKB-KW"/>
</dbReference>
<evidence type="ECO:0000259" key="9">
    <source>
        <dbReference type="PROSITE" id="PS50255"/>
    </source>
</evidence>
<keyword evidence="8" id="KW-1133">Transmembrane helix</keyword>
<keyword evidence="11" id="KW-1185">Reference proteome</keyword>
<evidence type="ECO:0000313" key="10">
    <source>
        <dbReference type="EMBL" id="QYT00189.1"/>
    </source>
</evidence>
<keyword evidence="2" id="KW-0349">Heme</keyword>
<name>A0A8G0PKS7_9HYPO</name>
<dbReference type="FunFam" id="3.10.120.10:FF:000002">
    <property type="entry name" value="Cytochrome b5 type B"/>
    <property type="match status" value="1"/>
</dbReference>
<keyword evidence="5" id="KW-0408">Iron</keyword>
<evidence type="ECO:0000313" key="11">
    <source>
        <dbReference type="Proteomes" id="UP000826661"/>
    </source>
</evidence>
<feature type="transmembrane region" description="Helical" evidence="8">
    <location>
        <begin position="118"/>
        <end position="135"/>
    </location>
</feature>
<dbReference type="InterPro" id="IPR001199">
    <property type="entry name" value="Cyt_B5-like_heme/steroid-bd"/>
</dbReference>
<dbReference type="EMBL" id="CP075867">
    <property type="protein sequence ID" value="QYT00189.1"/>
    <property type="molecule type" value="Genomic_DNA"/>
</dbReference>
<dbReference type="GO" id="GO:0020037">
    <property type="term" value="F:heme binding"/>
    <property type="evidence" value="ECO:0007669"/>
    <property type="project" value="TreeGrafter"/>
</dbReference>
<organism evidence="10 11">
    <name type="scientific">Trichoderma simmonsii</name>
    <dbReference type="NCBI Taxonomy" id="1491479"/>
    <lineage>
        <taxon>Eukaryota</taxon>
        <taxon>Fungi</taxon>
        <taxon>Dikarya</taxon>
        <taxon>Ascomycota</taxon>
        <taxon>Pezizomycotina</taxon>
        <taxon>Sordariomycetes</taxon>
        <taxon>Hypocreomycetidae</taxon>
        <taxon>Hypocreales</taxon>
        <taxon>Hypocreaceae</taxon>
        <taxon>Trichoderma</taxon>
    </lineage>
</organism>
<dbReference type="Proteomes" id="UP000826661">
    <property type="component" value="Chromosome IV"/>
</dbReference>
<keyword evidence="6 8" id="KW-0472">Membrane</keyword>
<dbReference type="InterPro" id="IPR036400">
    <property type="entry name" value="Cyt_B5-like_heme/steroid_sf"/>
</dbReference>
<evidence type="ECO:0000256" key="8">
    <source>
        <dbReference type="SAM" id="Phobius"/>
    </source>
</evidence>
<evidence type="ECO:0000256" key="5">
    <source>
        <dbReference type="ARBA" id="ARBA00023004"/>
    </source>
</evidence>
<gene>
    <name evidence="10" type="ORF">H0G86_007286</name>
</gene>
<dbReference type="InterPro" id="IPR050668">
    <property type="entry name" value="Cytochrome_b5"/>
</dbReference>
<accession>A0A8G0PKS7</accession>
<dbReference type="SMART" id="SM01117">
    <property type="entry name" value="Cyt-b5"/>
    <property type="match status" value="1"/>
</dbReference>
<dbReference type="GO" id="GO:0016020">
    <property type="term" value="C:membrane"/>
    <property type="evidence" value="ECO:0007669"/>
    <property type="project" value="UniProtKB-SubCell"/>
</dbReference>
<dbReference type="PANTHER" id="PTHR19359:SF14">
    <property type="entry name" value="CYTOCHROME B5 A"/>
    <property type="match status" value="1"/>
</dbReference>
<proteinExistence type="inferred from homology"/>
<dbReference type="AlphaFoldDB" id="A0A8G0PKS7"/>
<comment type="similarity">
    <text evidence="7">Belongs to the cytochrome b5 family.</text>
</comment>
<dbReference type="PANTHER" id="PTHR19359">
    <property type="entry name" value="CYTOCHROME B5"/>
    <property type="match status" value="1"/>
</dbReference>
<dbReference type="PROSITE" id="PS50255">
    <property type="entry name" value="CYTOCHROME_B5_2"/>
    <property type="match status" value="1"/>
</dbReference>
<feature type="domain" description="Cytochrome b5 heme-binding" evidence="9">
    <location>
        <begin position="15"/>
        <end position="91"/>
    </location>
</feature>
<keyword evidence="4" id="KW-0479">Metal-binding</keyword>
<dbReference type="Pfam" id="PF00173">
    <property type="entry name" value="Cyt-b5"/>
    <property type="match status" value="1"/>
</dbReference>
<keyword evidence="3 8" id="KW-0812">Transmembrane</keyword>
<comment type="subcellular location">
    <subcellularLocation>
        <location evidence="1">Membrane</location>
    </subcellularLocation>
</comment>
<evidence type="ECO:0000256" key="3">
    <source>
        <dbReference type="ARBA" id="ARBA00022692"/>
    </source>
</evidence>
<evidence type="ECO:0000256" key="1">
    <source>
        <dbReference type="ARBA" id="ARBA00004370"/>
    </source>
</evidence>
<dbReference type="SUPFAM" id="SSF55856">
    <property type="entry name" value="Cytochrome b5-like heme/steroid binding domain"/>
    <property type="match status" value="1"/>
</dbReference>
<evidence type="ECO:0000256" key="7">
    <source>
        <dbReference type="ARBA" id="ARBA00038168"/>
    </source>
</evidence>
<sequence length="153" mass="17480">MLKESTLRYIYSLKKYLYTWSELQHHNKTEDLFIVVRGSVYDVTKFQHEHPGGPELLLDQGGGDVTELFEDAGHSEEARSILKKLKIGVVEGKANDTQEISSRENIGGLAGFGSRRHTIPAFLFIVLGLLFHYYYQNPNKMLPAWRELVLAQN</sequence>
<evidence type="ECO:0000256" key="6">
    <source>
        <dbReference type="ARBA" id="ARBA00023136"/>
    </source>
</evidence>
<dbReference type="PRINTS" id="PR00363">
    <property type="entry name" value="CYTOCHROMEB5"/>
</dbReference>